<sequence length="485" mass="53083">MRKLNIKNVALAVTIAVTAAGCGKFLDVNESPNQPLVADVKLLLPSGQAATAHVLSNQFGITGGIWAQYWTQNPFSSQYRNNDRYNLQPSTSNNSWAILYAGALQDYKRVIENAGSLTQHAAIAYVMKAYTYQMITDAWGDVPVKDALNEGVSLNIPYQSQKVVYDSIQLWLDRGLAMLNPASPNKVGSEDVVFQGNINQWIRFANTLKLRAYLRISAIDGTRAEAGVRALAGKPLLASSAMIQYATSGGNENPLFSEILGLGRTQNLVASNTFLDAMKENNDPRLAQLYTKVTWDGVEDTIVGGPQGDFGSSPDFDYSYPSAATGGLGADNNSALAPVVLISEAESYFLQAEARARGWFTTGSAQTLFNDGITASFEANKIGSEAAAYIASAPDAQWPGTLADQVKAIITQKYYAMNGWQTFEAWTEWRRTGYPDFFTLSVNQRLGGKFPVRLPYPETEANTNGSFKDVKHRPNSERLWWDIAE</sequence>
<proteinExistence type="predicted"/>
<dbReference type="InterPro" id="IPR011990">
    <property type="entry name" value="TPR-like_helical_dom_sf"/>
</dbReference>
<dbReference type="PROSITE" id="PS51257">
    <property type="entry name" value="PROKAR_LIPOPROTEIN"/>
    <property type="match status" value="1"/>
</dbReference>
<dbReference type="SUPFAM" id="SSF48452">
    <property type="entry name" value="TPR-like"/>
    <property type="match status" value="1"/>
</dbReference>
<protein>
    <submittedName>
        <fullName evidence="2">SusD/RagB family nutrient-binding outer membrane lipoprotein</fullName>
    </submittedName>
</protein>
<accession>A0ABZ2Z4P5</accession>
<evidence type="ECO:0000313" key="2">
    <source>
        <dbReference type="EMBL" id="WZN47214.1"/>
    </source>
</evidence>
<organism evidence="2 3">
    <name type="scientific">Chitinophaga caseinilytica</name>
    <dbReference type="NCBI Taxonomy" id="2267521"/>
    <lineage>
        <taxon>Bacteria</taxon>
        <taxon>Pseudomonadati</taxon>
        <taxon>Bacteroidota</taxon>
        <taxon>Chitinophagia</taxon>
        <taxon>Chitinophagales</taxon>
        <taxon>Chitinophagaceae</taxon>
        <taxon>Chitinophaga</taxon>
    </lineage>
</organism>
<keyword evidence="2" id="KW-0449">Lipoprotein</keyword>
<gene>
    <name evidence="2" type="ORF">WJU22_03350</name>
</gene>
<dbReference type="InterPro" id="IPR041662">
    <property type="entry name" value="SusD-like_2"/>
</dbReference>
<dbReference type="RefSeq" id="WP_341841873.1">
    <property type="nucleotide sequence ID" value="NZ_CP149792.1"/>
</dbReference>
<dbReference type="Pfam" id="PF12771">
    <property type="entry name" value="SusD-like_2"/>
    <property type="match status" value="1"/>
</dbReference>
<keyword evidence="1" id="KW-0732">Signal</keyword>
<name>A0ABZ2Z4P5_9BACT</name>
<reference evidence="2 3" key="1">
    <citation type="submission" date="2024-03" db="EMBL/GenBank/DDBJ databases">
        <title>Chitinophaga caseinilytica sp. nov., a casein hydrolysing bacterium isolated from forest soil.</title>
        <authorList>
            <person name="Lee D.S."/>
            <person name="Han D.M."/>
            <person name="Baek J.H."/>
            <person name="Choi D.G."/>
            <person name="Jeon J.H."/>
            <person name="Jeon C.O."/>
        </authorList>
    </citation>
    <scope>NUCLEOTIDE SEQUENCE [LARGE SCALE GENOMIC DNA]</scope>
    <source>
        <strain evidence="2 3">KACC 19118</strain>
    </source>
</reference>
<evidence type="ECO:0000313" key="3">
    <source>
        <dbReference type="Proteomes" id="UP001449657"/>
    </source>
</evidence>
<keyword evidence="3" id="KW-1185">Reference proteome</keyword>
<feature type="signal peptide" evidence="1">
    <location>
        <begin position="1"/>
        <end position="19"/>
    </location>
</feature>
<dbReference type="Gene3D" id="1.25.40.390">
    <property type="match status" value="1"/>
</dbReference>
<dbReference type="Proteomes" id="UP001449657">
    <property type="component" value="Chromosome"/>
</dbReference>
<feature type="chain" id="PRO_5046803207" evidence="1">
    <location>
        <begin position="20"/>
        <end position="485"/>
    </location>
</feature>
<dbReference type="EMBL" id="CP150096">
    <property type="protein sequence ID" value="WZN47214.1"/>
    <property type="molecule type" value="Genomic_DNA"/>
</dbReference>
<evidence type="ECO:0000256" key="1">
    <source>
        <dbReference type="SAM" id="SignalP"/>
    </source>
</evidence>